<dbReference type="InterPro" id="IPR051908">
    <property type="entry name" value="Ribosomal_N-acetyltransferase"/>
</dbReference>
<accession>A0A383XQM5</accession>
<dbReference type="PROSITE" id="PS51186">
    <property type="entry name" value="GNAT"/>
    <property type="match status" value="1"/>
</dbReference>
<protein>
    <recommendedName>
        <fullName evidence="1">N-acetyltransferase domain-containing protein</fullName>
    </recommendedName>
</protein>
<dbReference type="PANTHER" id="PTHR43441:SF11">
    <property type="entry name" value="RIBOSOMAL-PROTEIN-SERINE ACETYLTRANSFERASE"/>
    <property type="match status" value="1"/>
</dbReference>
<proteinExistence type="predicted"/>
<name>A0A383XQM5_9GAMM</name>
<dbReference type="GO" id="GO:0005737">
    <property type="term" value="C:cytoplasm"/>
    <property type="evidence" value="ECO:0007669"/>
    <property type="project" value="TreeGrafter"/>
</dbReference>
<dbReference type="OrthoDB" id="5292292at2"/>
<dbReference type="Gene3D" id="3.40.630.30">
    <property type="match status" value="1"/>
</dbReference>
<dbReference type="GO" id="GO:0008999">
    <property type="term" value="F:protein-N-terminal-alanine acetyltransferase activity"/>
    <property type="evidence" value="ECO:0007669"/>
    <property type="project" value="TreeGrafter"/>
</dbReference>
<comment type="caution">
    <text evidence="2">The sequence shown here is derived from an EMBL/GenBank/DDBJ whole genome shotgun (WGS) entry which is preliminary data.</text>
</comment>
<dbReference type="Proteomes" id="UP000251800">
    <property type="component" value="Unassembled WGS sequence"/>
</dbReference>
<evidence type="ECO:0000313" key="2">
    <source>
        <dbReference type="EMBL" id="PWN54929.1"/>
    </source>
</evidence>
<dbReference type="GO" id="GO:1990189">
    <property type="term" value="F:protein N-terminal-serine acetyltransferase activity"/>
    <property type="evidence" value="ECO:0007669"/>
    <property type="project" value="TreeGrafter"/>
</dbReference>
<dbReference type="RefSeq" id="WP_109721363.1">
    <property type="nucleotide sequence ID" value="NZ_QEQK01000016.1"/>
</dbReference>
<dbReference type="SUPFAM" id="SSF55729">
    <property type="entry name" value="Acyl-CoA N-acyltransferases (Nat)"/>
    <property type="match status" value="1"/>
</dbReference>
<dbReference type="InterPro" id="IPR016181">
    <property type="entry name" value="Acyl_CoA_acyltransferase"/>
</dbReference>
<feature type="domain" description="N-acetyltransferase" evidence="1">
    <location>
        <begin position="7"/>
        <end position="174"/>
    </location>
</feature>
<organism evidence="2 3">
    <name type="scientific">Abyssibacter profundi</name>
    <dbReference type="NCBI Taxonomy" id="2182787"/>
    <lineage>
        <taxon>Bacteria</taxon>
        <taxon>Pseudomonadati</taxon>
        <taxon>Pseudomonadota</taxon>
        <taxon>Gammaproteobacteria</taxon>
        <taxon>Chromatiales</taxon>
        <taxon>Oceanococcaceae</taxon>
        <taxon>Abyssibacter</taxon>
    </lineage>
</organism>
<gene>
    <name evidence="2" type="ORF">DEH80_15190</name>
</gene>
<evidence type="ECO:0000259" key="1">
    <source>
        <dbReference type="PROSITE" id="PS51186"/>
    </source>
</evidence>
<keyword evidence="3" id="KW-1185">Reference proteome</keyword>
<reference evidence="2 3" key="1">
    <citation type="submission" date="2018-05" db="EMBL/GenBank/DDBJ databases">
        <title>Abyssibacter profundi OUC007T gen. nov., sp. nov, a marine bacterium isolated from seawater of the Mariana Trench.</title>
        <authorList>
            <person name="Zhou S."/>
        </authorList>
    </citation>
    <scope>NUCLEOTIDE SEQUENCE [LARGE SCALE GENOMIC DNA]</scope>
    <source>
        <strain evidence="2 3">OUC007</strain>
    </source>
</reference>
<sequence>MIKSPRISLQPVEQVSSASAYDAVMSSRHGLAPWMHWLTSAYSLRDQQAFQARCAVLRGAGLEFNYGIVTPGGQVLGVCGLHRIDVLHATAEAGYWVRMDHWRRGVARRALTQLLDKAFREHVLSRVELIIDCDNTASIGLAEAIGACREARLQQRLFRDDARHDAWLYAVTRSRWSASRTR</sequence>
<dbReference type="Pfam" id="PF13302">
    <property type="entry name" value="Acetyltransf_3"/>
    <property type="match status" value="1"/>
</dbReference>
<dbReference type="EMBL" id="QEQK01000016">
    <property type="protein sequence ID" value="PWN54929.1"/>
    <property type="molecule type" value="Genomic_DNA"/>
</dbReference>
<dbReference type="PANTHER" id="PTHR43441">
    <property type="entry name" value="RIBOSOMAL-PROTEIN-SERINE ACETYLTRANSFERASE"/>
    <property type="match status" value="1"/>
</dbReference>
<dbReference type="AlphaFoldDB" id="A0A383XQM5"/>
<evidence type="ECO:0000313" key="3">
    <source>
        <dbReference type="Proteomes" id="UP000251800"/>
    </source>
</evidence>
<dbReference type="InterPro" id="IPR000182">
    <property type="entry name" value="GNAT_dom"/>
</dbReference>